<protein>
    <submittedName>
        <fullName evidence="2">Uncharacterized protein</fullName>
    </submittedName>
</protein>
<dbReference type="Proteomes" id="UP000285523">
    <property type="component" value="Unassembled WGS sequence"/>
</dbReference>
<gene>
    <name evidence="2" type="ORF">D4Q52_19745</name>
</gene>
<comment type="caution">
    <text evidence="2">The sequence shown here is derived from an EMBL/GenBank/DDBJ whole genome shotgun (WGS) entry which is preliminary data.</text>
</comment>
<sequence>MLGGRVVRGRIPHVAAPYPGKRKRDRSMHVFINGDEIGVKVFRDGVDVIAIKDYVRRACGMDAWAPKRRKPTPRPAVPHAVRNHFFGETLAVCRLRRRIAPDHFALLINDLRLRGDAGREALKYAREFGFGPADLERCMGATPRHYTADERAKILNLTFAERQHLGLRRTGSIDVDKAGRERARRDRYNAKRRAARAGARGAGVNKTCQVEGRPGSNRQQGDFEERKVVKIAEARPSAPVELPVPAISHEQLAEMWLLDRLGDGDSDRGVPIAVAMGAVRFEALRRQLVAGELLLSAVRLAARGVGGAAA</sequence>
<accession>A0A418V174</accession>
<evidence type="ECO:0000256" key="1">
    <source>
        <dbReference type="SAM" id="MobiDB-lite"/>
    </source>
</evidence>
<dbReference type="EMBL" id="QYYD01000022">
    <property type="protein sequence ID" value="RJF69591.1"/>
    <property type="molecule type" value="Genomic_DNA"/>
</dbReference>
<name>A0A418V174_RHOPL</name>
<reference evidence="2 3" key="1">
    <citation type="submission" date="2018-09" db="EMBL/GenBank/DDBJ databases">
        <title>Draft genome sequence of Rhodopseudomonas palustris 2.1.18.</title>
        <authorList>
            <person name="Robertson S.L."/>
            <person name="Meyer T.E."/>
            <person name="Kyndt J.A."/>
        </authorList>
    </citation>
    <scope>NUCLEOTIDE SEQUENCE [LARGE SCALE GENOMIC DNA]</scope>
    <source>
        <strain evidence="2 3">2.1.18</strain>
    </source>
</reference>
<dbReference type="AlphaFoldDB" id="A0A418V174"/>
<organism evidence="2 3">
    <name type="scientific">Rhodopseudomonas palustris</name>
    <dbReference type="NCBI Taxonomy" id="1076"/>
    <lineage>
        <taxon>Bacteria</taxon>
        <taxon>Pseudomonadati</taxon>
        <taxon>Pseudomonadota</taxon>
        <taxon>Alphaproteobacteria</taxon>
        <taxon>Hyphomicrobiales</taxon>
        <taxon>Nitrobacteraceae</taxon>
        <taxon>Rhodopseudomonas</taxon>
    </lineage>
</organism>
<evidence type="ECO:0000313" key="2">
    <source>
        <dbReference type="EMBL" id="RJF69591.1"/>
    </source>
</evidence>
<proteinExistence type="predicted"/>
<feature type="region of interest" description="Disordered" evidence="1">
    <location>
        <begin position="184"/>
        <end position="222"/>
    </location>
</feature>
<evidence type="ECO:0000313" key="3">
    <source>
        <dbReference type="Proteomes" id="UP000285523"/>
    </source>
</evidence>